<proteinExistence type="predicted"/>
<evidence type="ECO:0000313" key="2">
    <source>
        <dbReference type="Proteomes" id="UP000292052"/>
    </source>
</evidence>
<evidence type="ECO:0000313" key="1">
    <source>
        <dbReference type="EMBL" id="RZC27642.1"/>
    </source>
</evidence>
<sequence>MKDNDNINDNIIKNNLLSSTLRHVNSLKRPTIIRKLSSASAHILDSGLPEVQIPEISVPELIFSRCEKYEPLTAI</sequence>
<dbReference type="AlphaFoldDB" id="A0A482VFR0"/>
<accession>A0A482VFR0</accession>
<gene>
    <name evidence="1" type="ORF">BDFB_006595</name>
</gene>
<feature type="non-terminal residue" evidence="1">
    <location>
        <position position="75"/>
    </location>
</feature>
<comment type="caution">
    <text evidence="1">The sequence shown here is derived from an EMBL/GenBank/DDBJ whole genome shotgun (WGS) entry which is preliminary data.</text>
</comment>
<dbReference type="Proteomes" id="UP000292052">
    <property type="component" value="Unassembled WGS sequence"/>
</dbReference>
<keyword evidence="2" id="KW-1185">Reference proteome</keyword>
<name>A0A482VFR0_ASBVE</name>
<dbReference type="EMBL" id="QDEB01103359">
    <property type="protein sequence ID" value="RZC27642.1"/>
    <property type="molecule type" value="Genomic_DNA"/>
</dbReference>
<reference evidence="1 2" key="1">
    <citation type="submission" date="2017-03" db="EMBL/GenBank/DDBJ databases">
        <title>Genome of the blue death feigning beetle - Asbolus verrucosus.</title>
        <authorList>
            <person name="Rider S.D."/>
        </authorList>
    </citation>
    <scope>NUCLEOTIDE SEQUENCE [LARGE SCALE GENOMIC DNA]</scope>
    <source>
        <strain evidence="1">Butters</strain>
        <tissue evidence="1">Head and leg muscle</tissue>
    </source>
</reference>
<organism evidence="1 2">
    <name type="scientific">Asbolus verrucosus</name>
    <name type="common">Desert ironclad beetle</name>
    <dbReference type="NCBI Taxonomy" id="1661398"/>
    <lineage>
        <taxon>Eukaryota</taxon>
        <taxon>Metazoa</taxon>
        <taxon>Ecdysozoa</taxon>
        <taxon>Arthropoda</taxon>
        <taxon>Hexapoda</taxon>
        <taxon>Insecta</taxon>
        <taxon>Pterygota</taxon>
        <taxon>Neoptera</taxon>
        <taxon>Endopterygota</taxon>
        <taxon>Coleoptera</taxon>
        <taxon>Polyphaga</taxon>
        <taxon>Cucujiformia</taxon>
        <taxon>Tenebrionidae</taxon>
        <taxon>Pimeliinae</taxon>
        <taxon>Asbolus</taxon>
    </lineage>
</organism>
<protein>
    <submittedName>
        <fullName evidence="1">Uncharacterized protein</fullName>
    </submittedName>
</protein>